<name>A0A914P3V3_9BILA</name>
<keyword evidence="4" id="KW-0808">Transferase</keyword>
<accession>A0A914P3V3</accession>
<sequence>MRPSQKRRPVFLPPQAKKLPKLKLMKVDRPKPNTFLVRGLQWTTIIERMFNAENPQAREEWIAAIKSVSDNLKREEAMNPTINNDSEMVDVSELPQAMEPGTYDPNIHGTLSTNDNVFSEFTEFGANKNSVTPTTSSQIPKDKRSRVTLDDFEFIKMLGVGSFGKVILSREKRSGKLYAIKILKKTVVVNKEEVAHTMTENRVLQKCKHPFLTELTYSFQTIDRLCFVMEFAIGGDLYYHLNREVKQKKVGFDENRSRFYGAEIVMALGYLHDNNIVYRDLKLENLLLDKDGHIKIADFGLCKEDISFQDRTRTFCGTPEYLGKQII</sequence>
<evidence type="ECO:0000256" key="3">
    <source>
        <dbReference type="ARBA" id="ARBA00022553"/>
    </source>
</evidence>
<evidence type="ECO:0000259" key="10">
    <source>
        <dbReference type="PROSITE" id="PS50003"/>
    </source>
</evidence>
<dbReference type="PROSITE" id="PS00107">
    <property type="entry name" value="PROTEIN_KINASE_ATP"/>
    <property type="match status" value="1"/>
</dbReference>
<evidence type="ECO:0000256" key="2">
    <source>
        <dbReference type="ARBA" id="ARBA00022527"/>
    </source>
</evidence>
<feature type="domain" description="Protein kinase" evidence="11">
    <location>
        <begin position="152"/>
        <end position="327"/>
    </location>
</feature>
<dbReference type="PROSITE" id="PS00108">
    <property type="entry name" value="PROTEIN_KINASE_ST"/>
    <property type="match status" value="1"/>
</dbReference>
<evidence type="ECO:0000259" key="11">
    <source>
        <dbReference type="PROSITE" id="PS50011"/>
    </source>
</evidence>
<dbReference type="SUPFAM" id="SSF56112">
    <property type="entry name" value="Protein kinase-like (PK-like)"/>
    <property type="match status" value="1"/>
</dbReference>
<evidence type="ECO:0000256" key="1">
    <source>
        <dbReference type="ARBA" id="ARBA00006935"/>
    </source>
</evidence>
<keyword evidence="5 8" id="KW-0547">Nucleotide-binding</keyword>
<proteinExistence type="inferred from homology"/>
<dbReference type="Pfam" id="PF00069">
    <property type="entry name" value="Pkinase"/>
    <property type="match status" value="1"/>
</dbReference>
<dbReference type="PROSITE" id="PS50011">
    <property type="entry name" value="PROTEIN_KINASE_DOM"/>
    <property type="match status" value="1"/>
</dbReference>
<dbReference type="Gene3D" id="3.30.200.20">
    <property type="entry name" value="Phosphorylase Kinase, domain 1"/>
    <property type="match status" value="1"/>
</dbReference>
<dbReference type="FunFam" id="1.10.510.10:FF:000634">
    <property type="entry name" value="Protein kinase C"/>
    <property type="match status" value="1"/>
</dbReference>
<dbReference type="InterPro" id="IPR011993">
    <property type="entry name" value="PH-like_dom_sf"/>
</dbReference>
<dbReference type="AlphaFoldDB" id="A0A914P3V3"/>
<dbReference type="InterPro" id="IPR008271">
    <property type="entry name" value="Ser/Thr_kinase_AS"/>
</dbReference>
<dbReference type="GO" id="GO:0005524">
    <property type="term" value="F:ATP binding"/>
    <property type="evidence" value="ECO:0007669"/>
    <property type="project" value="UniProtKB-UniRule"/>
</dbReference>
<dbReference type="FunFam" id="3.30.200.20:FF:000362">
    <property type="entry name" value="Non-specific serine/threonine protein kinase"/>
    <property type="match status" value="1"/>
</dbReference>
<dbReference type="SUPFAM" id="SSF50729">
    <property type="entry name" value="PH domain-like"/>
    <property type="match status" value="1"/>
</dbReference>
<keyword evidence="12" id="KW-1185">Reference proteome</keyword>
<keyword evidence="6" id="KW-0418">Kinase</keyword>
<feature type="binding site" evidence="8">
    <location>
        <position position="181"/>
    </location>
    <ligand>
        <name>ATP</name>
        <dbReference type="ChEBI" id="CHEBI:30616"/>
    </ligand>
</feature>
<evidence type="ECO:0000256" key="6">
    <source>
        <dbReference type="ARBA" id="ARBA00022777"/>
    </source>
</evidence>
<evidence type="ECO:0000256" key="7">
    <source>
        <dbReference type="ARBA" id="ARBA00022840"/>
    </source>
</evidence>
<dbReference type="PROSITE" id="PS50003">
    <property type="entry name" value="PH_DOMAIN"/>
    <property type="match status" value="1"/>
</dbReference>
<dbReference type="InterPro" id="IPR001849">
    <property type="entry name" value="PH_domain"/>
</dbReference>
<keyword evidence="2 9" id="KW-0723">Serine/threonine-protein kinase</keyword>
<evidence type="ECO:0000313" key="12">
    <source>
        <dbReference type="Proteomes" id="UP000887578"/>
    </source>
</evidence>
<evidence type="ECO:0000256" key="9">
    <source>
        <dbReference type="RuleBase" id="RU000304"/>
    </source>
</evidence>
<dbReference type="SMART" id="SM00220">
    <property type="entry name" value="S_TKc"/>
    <property type="match status" value="1"/>
</dbReference>
<dbReference type="PANTHER" id="PTHR24351">
    <property type="entry name" value="RIBOSOMAL PROTEIN S6 KINASE"/>
    <property type="match status" value="1"/>
</dbReference>
<protein>
    <submittedName>
        <fullName evidence="13">Uncharacterized protein</fullName>
    </submittedName>
</protein>
<dbReference type="InterPro" id="IPR011009">
    <property type="entry name" value="Kinase-like_dom_sf"/>
</dbReference>
<dbReference type="WBParaSite" id="PDA_v2.g12537.t1">
    <property type="protein sequence ID" value="PDA_v2.g12537.t1"/>
    <property type="gene ID" value="PDA_v2.g12537"/>
</dbReference>
<dbReference type="Gene3D" id="1.10.510.10">
    <property type="entry name" value="Transferase(Phosphotransferase) domain 1"/>
    <property type="match status" value="1"/>
</dbReference>
<dbReference type="InterPro" id="IPR000719">
    <property type="entry name" value="Prot_kinase_dom"/>
</dbReference>
<evidence type="ECO:0000256" key="4">
    <source>
        <dbReference type="ARBA" id="ARBA00022679"/>
    </source>
</evidence>
<comment type="similarity">
    <text evidence="1">Belongs to the protein kinase superfamily. AGC Ser/Thr protein kinase family. RAC subfamily.</text>
</comment>
<dbReference type="GO" id="GO:0004674">
    <property type="term" value="F:protein serine/threonine kinase activity"/>
    <property type="evidence" value="ECO:0007669"/>
    <property type="project" value="UniProtKB-KW"/>
</dbReference>
<evidence type="ECO:0000313" key="13">
    <source>
        <dbReference type="WBParaSite" id="PDA_v2.g12537.t1"/>
    </source>
</evidence>
<dbReference type="Gene3D" id="2.30.29.30">
    <property type="entry name" value="Pleckstrin-homology domain (PH domain)/Phosphotyrosine-binding domain (PTB)"/>
    <property type="match status" value="1"/>
</dbReference>
<dbReference type="InterPro" id="IPR017441">
    <property type="entry name" value="Protein_kinase_ATP_BS"/>
</dbReference>
<organism evidence="12 13">
    <name type="scientific">Panagrolaimus davidi</name>
    <dbReference type="NCBI Taxonomy" id="227884"/>
    <lineage>
        <taxon>Eukaryota</taxon>
        <taxon>Metazoa</taxon>
        <taxon>Ecdysozoa</taxon>
        <taxon>Nematoda</taxon>
        <taxon>Chromadorea</taxon>
        <taxon>Rhabditida</taxon>
        <taxon>Tylenchina</taxon>
        <taxon>Panagrolaimomorpha</taxon>
        <taxon>Panagrolaimoidea</taxon>
        <taxon>Panagrolaimidae</taxon>
        <taxon>Panagrolaimus</taxon>
    </lineage>
</organism>
<reference evidence="13" key="1">
    <citation type="submission" date="2022-11" db="UniProtKB">
        <authorList>
            <consortium name="WormBaseParasite"/>
        </authorList>
    </citation>
    <scope>IDENTIFICATION</scope>
</reference>
<evidence type="ECO:0000256" key="5">
    <source>
        <dbReference type="ARBA" id="ARBA00022741"/>
    </source>
</evidence>
<keyword evidence="3" id="KW-0597">Phosphoprotein</keyword>
<feature type="domain" description="PH" evidence="10">
    <location>
        <begin position="1"/>
        <end position="70"/>
    </location>
</feature>
<keyword evidence="7 8" id="KW-0067">ATP-binding</keyword>
<evidence type="ECO:0000256" key="8">
    <source>
        <dbReference type="PROSITE-ProRule" id="PRU10141"/>
    </source>
</evidence>
<dbReference type="Proteomes" id="UP000887578">
    <property type="component" value="Unplaced"/>
</dbReference>